<dbReference type="Gene3D" id="1.10.1740.10">
    <property type="match status" value="1"/>
</dbReference>
<organism evidence="4 5">
    <name type="scientific">Aquisphaera giovannonii</name>
    <dbReference type="NCBI Taxonomy" id="406548"/>
    <lineage>
        <taxon>Bacteria</taxon>
        <taxon>Pseudomonadati</taxon>
        <taxon>Planctomycetota</taxon>
        <taxon>Planctomycetia</taxon>
        <taxon>Isosphaerales</taxon>
        <taxon>Isosphaeraceae</taxon>
        <taxon>Aquisphaera</taxon>
    </lineage>
</organism>
<keyword evidence="3" id="KW-0804">Transcription</keyword>
<dbReference type="PANTHER" id="PTHR43133">
    <property type="entry name" value="RNA POLYMERASE ECF-TYPE SIGMA FACTO"/>
    <property type="match status" value="1"/>
</dbReference>
<dbReference type="OrthoDB" id="270411at2"/>
<keyword evidence="1" id="KW-0805">Transcription regulation</keyword>
<sequence length="244" mass="26737">MTGDSRAARFPTTCWTRVAIAGDPDDPGARLALEGLCRDYWPPLYAFGRRKGLGPDEAEDLVQGVFASLLERGDLAALDRSKGRLRSYLMAAASHFLANRREAEGALKRGGGRRIVPIDRLEAEGRRPLEPSHRLTPERLFDREWALALLGRVLARLEGESAAAGKSALFERLRPALQGDDHAPPYRAVAIDLNTTEGAVRVAAHRLRARYRELLREEVARTTDEAPAAVDDEIGSLLAALAPD</sequence>
<dbReference type="GO" id="GO:0016987">
    <property type="term" value="F:sigma factor activity"/>
    <property type="evidence" value="ECO:0007669"/>
    <property type="project" value="UniProtKB-KW"/>
</dbReference>
<dbReference type="GO" id="GO:0006352">
    <property type="term" value="P:DNA-templated transcription initiation"/>
    <property type="evidence" value="ECO:0007669"/>
    <property type="project" value="InterPro"/>
</dbReference>
<dbReference type="SUPFAM" id="SSF88946">
    <property type="entry name" value="Sigma2 domain of RNA polymerase sigma factors"/>
    <property type="match status" value="1"/>
</dbReference>
<name>A0A5B9VUL2_9BACT</name>
<evidence type="ECO:0000256" key="3">
    <source>
        <dbReference type="ARBA" id="ARBA00023163"/>
    </source>
</evidence>
<proteinExistence type="predicted"/>
<dbReference type="PANTHER" id="PTHR43133:SF51">
    <property type="entry name" value="RNA POLYMERASE SIGMA FACTOR"/>
    <property type="match status" value="1"/>
</dbReference>
<evidence type="ECO:0000313" key="4">
    <source>
        <dbReference type="EMBL" id="QEH31557.1"/>
    </source>
</evidence>
<evidence type="ECO:0000256" key="2">
    <source>
        <dbReference type="ARBA" id="ARBA00023082"/>
    </source>
</evidence>
<dbReference type="InterPro" id="IPR013325">
    <property type="entry name" value="RNA_pol_sigma_r2"/>
</dbReference>
<dbReference type="RefSeq" id="WP_148590135.1">
    <property type="nucleotide sequence ID" value="NZ_CP042997.1"/>
</dbReference>
<accession>A0A5B9VUL2</accession>
<keyword evidence="2" id="KW-0731">Sigma factor</keyword>
<dbReference type="AlphaFoldDB" id="A0A5B9VUL2"/>
<gene>
    <name evidence="4" type="ORF">OJF2_00220</name>
</gene>
<evidence type="ECO:0000313" key="5">
    <source>
        <dbReference type="Proteomes" id="UP000324233"/>
    </source>
</evidence>
<reference evidence="4 5" key="1">
    <citation type="submission" date="2019-08" db="EMBL/GenBank/DDBJ databases">
        <title>Deep-cultivation of Planctomycetes and their phenomic and genomic characterization uncovers novel biology.</title>
        <authorList>
            <person name="Wiegand S."/>
            <person name="Jogler M."/>
            <person name="Boedeker C."/>
            <person name="Pinto D."/>
            <person name="Vollmers J."/>
            <person name="Rivas-Marin E."/>
            <person name="Kohn T."/>
            <person name="Peeters S.H."/>
            <person name="Heuer A."/>
            <person name="Rast P."/>
            <person name="Oberbeckmann S."/>
            <person name="Bunk B."/>
            <person name="Jeske O."/>
            <person name="Meyerdierks A."/>
            <person name="Storesund J.E."/>
            <person name="Kallscheuer N."/>
            <person name="Luecker S."/>
            <person name="Lage O.M."/>
            <person name="Pohl T."/>
            <person name="Merkel B.J."/>
            <person name="Hornburger P."/>
            <person name="Mueller R.-W."/>
            <person name="Bruemmer F."/>
            <person name="Labrenz M."/>
            <person name="Spormann A.M."/>
            <person name="Op den Camp H."/>
            <person name="Overmann J."/>
            <person name="Amann R."/>
            <person name="Jetten M.S.M."/>
            <person name="Mascher T."/>
            <person name="Medema M.H."/>
            <person name="Devos D.P."/>
            <person name="Kaster A.-K."/>
            <person name="Ovreas L."/>
            <person name="Rohde M."/>
            <person name="Galperin M.Y."/>
            <person name="Jogler C."/>
        </authorList>
    </citation>
    <scope>NUCLEOTIDE SEQUENCE [LARGE SCALE GENOMIC DNA]</scope>
    <source>
        <strain evidence="4 5">OJF2</strain>
    </source>
</reference>
<evidence type="ECO:0008006" key="6">
    <source>
        <dbReference type="Google" id="ProtNLM"/>
    </source>
</evidence>
<protein>
    <recommendedName>
        <fullName evidence="6">RNA polymerase sigma factor</fullName>
    </recommendedName>
</protein>
<dbReference type="EMBL" id="CP042997">
    <property type="protein sequence ID" value="QEH31557.1"/>
    <property type="molecule type" value="Genomic_DNA"/>
</dbReference>
<keyword evidence="5" id="KW-1185">Reference proteome</keyword>
<dbReference type="InterPro" id="IPR039425">
    <property type="entry name" value="RNA_pol_sigma-70-like"/>
</dbReference>
<evidence type="ECO:0000256" key="1">
    <source>
        <dbReference type="ARBA" id="ARBA00023015"/>
    </source>
</evidence>
<dbReference type="KEGG" id="agv:OJF2_00220"/>
<dbReference type="Proteomes" id="UP000324233">
    <property type="component" value="Chromosome"/>
</dbReference>